<dbReference type="EMBL" id="JAPWTJ010000409">
    <property type="protein sequence ID" value="KAJ8978720.1"/>
    <property type="molecule type" value="Genomic_DNA"/>
</dbReference>
<name>A0ABQ9JL18_9CUCU</name>
<protein>
    <submittedName>
        <fullName evidence="1">Uncharacterized protein</fullName>
    </submittedName>
</protein>
<keyword evidence="2" id="KW-1185">Reference proteome</keyword>
<proteinExistence type="predicted"/>
<accession>A0ABQ9JL18</accession>
<comment type="caution">
    <text evidence="1">The sequence shown here is derived from an EMBL/GenBank/DDBJ whole genome shotgun (WGS) entry which is preliminary data.</text>
</comment>
<reference evidence="1" key="1">
    <citation type="journal article" date="2023" name="Insect Mol. Biol.">
        <title>Genome sequencing provides insights into the evolution of gene families encoding plant cell wall-degrading enzymes in longhorned beetles.</title>
        <authorList>
            <person name="Shin N.R."/>
            <person name="Okamura Y."/>
            <person name="Kirsch R."/>
            <person name="Pauchet Y."/>
        </authorList>
    </citation>
    <scope>NUCLEOTIDE SEQUENCE</scope>
    <source>
        <strain evidence="1">MMC_N1</strain>
    </source>
</reference>
<evidence type="ECO:0000313" key="1">
    <source>
        <dbReference type="EMBL" id="KAJ8978720.1"/>
    </source>
</evidence>
<dbReference type="Proteomes" id="UP001162164">
    <property type="component" value="Unassembled WGS sequence"/>
</dbReference>
<sequence>MCTLDGIMDDLIEPLIISLNTTDNDMIVTNIIPSLYLSLHDTLTYRFMTLDTLFPTKQNPASSINIDKRFMRNQ</sequence>
<gene>
    <name evidence="1" type="ORF">NQ317_015968</name>
</gene>
<evidence type="ECO:0000313" key="2">
    <source>
        <dbReference type="Proteomes" id="UP001162164"/>
    </source>
</evidence>
<organism evidence="1 2">
    <name type="scientific">Molorchus minor</name>
    <dbReference type="NCBI Taxonomy" id="1323400"/>
    <lineage>
        <taxon>Eukaryota</taxon>
        <taxon>Metazoa</taxon>
        <taxon>Ecdysozoa</taxon>
        <taxon>Arthropoda</taxon>
        <taxon>Hexapoda</taxon>
        <taxon>Insecta</taxon>
        <taxon>Pterygota</taxon>
        <taxon>Neoptera</taxon>
        <taxon>Endopterygota</taxon>
        <taxon>Coleoptera</taxon>
        <taxon>Polyphaga</taxon>
        <taxon>Cucujiformia</taxon>
        <taxon>Chrysomeloidea</taxon>
        <taxon>Cerambycidae</taxon>
        <taxon>Lamiinae</taxon>
        <taxon>Monochamini</taxon>
        <taxon>Molorchus</taxon>
    </lineage>
</organism>